<feature type="transmembrane region" description="Helical" evidence="6">
    <location>
        <begin position="30"/>
        <end position="52"/>
    </location>
</feature>
<evidence type="ECO:0000313" key="9">
    <source>
        <dbReference type="Proteomes" id="UP000076244"/>
    </source>
</evidence>
<dbReference type="PIRSF" id="PIRSF035875">
    <property type="entry name" value="RNase_BN"/>
    <property type="match status" value="1"/>
</dbReference>
<evidence type="ECO:0000256" key="5">
    <source>
        <dbReference type="ARBA" id="ARBA00023136"/>
    </source>
</evidence>
<comment type="subcellular location">
    <subcellularLocation>
        <location evidence="1">Cell membrane</location>
        <topology evidence="1">Multi-pass membrane protein</topology>
    </subcellularLocation>
</comment>
<dbReference type="PANTHER" id="PTHR30213">
    <property type="entry name" value="INNER MEMBRANE PROTEIN YHJD"/>
    <property type="match status" value="1"/>
</dbReference>
<keyword evidence="3 6" id="KW-0812">Transmembrane</keyword>
<evidence type="ECO:0000256" key="3">
    <source>
        <dbReference type="ARBA" id="ARBA00022692"/>
    </source>
</evidence>
<sequence length="296" mass="33338">MTWKTFGHKCRTYWQGFMIRFNRADAANNAVVLAFYTLLAMFPAIIFVGNLLPLFHINVGTVLEYIETVVPSTIYQISQPIVKDFLEKGNGEVLSVGAILMLWSSSQAVSAFQRSINRAYGVAKFQNPIINRIVGFLFTIFFVGLIGLMMFFYSFGQTIVAYLTPILKLPHSLFQIVGSVKLPSALIIIFFSLTILYYVVPNARIRYGSVIVGSAAATIGLMGVSQLFTAYLRFFARSVNSYKTLGTFIALMFWLEFSALVIMIGGVINATSQELKYGNLEDTTKDWQQRLKRLWK</sequence>
<accession>A0A0R2HM36</accession>
<dbReference type="KEGG" id="pdm:ADU72_0704"/>
<evidence type="ECO:0000313" key="8">
    <source>
        <dbReference type="EMBL" id="AMV66649.1"/>
    </source>
</evidence>
<evidence type="ECO:0000256" key="1">
    <source>
        <dbReference type="ARBA" id="ARBA00004651"/>
    </source>
</evidence>
<dbReference type="InterPro" id="IPR017039">
    <property type="entry name" value="Virul_fac_BrkB"/>
</dbReference>
<name>A0A0R2HM36_9LACO</name>
<feature type="transmembrane region" description="Helical" evidence="6">
    <location>
        <begin position="173"/>
        <end position="200"/>
    </location>
</feature>
<feature type="transmembrane region" description="Helical" evidence="6">
    <location>
        <begin position="207"/>
        <end position="228"/>
    </location>
</feature>
<evidence type="ECO:0000313" key="10">
    <source>
        <dbReference type="Proteomes" id="UP000076405"/>
    </source>
</evidence>
<dbReference type="NCBIfam" id="TIGR00765">
    <property type="entry name" value="yihY_not_rbn"/>
    <property type="match status" value="1"/>
</dbReference>
<dbReference type="EMBL" id="CP012288">
    <property type="protein sequence ID" value="AMV66649.1"/>
    <property type="molecule type" value="Genomic_DNA"/>
</dbReference>
<dbReference type="PANTHER" id="PTHR30213:SF0">
    <property type="entry name" value="UPF0761 MEMBRANE PROTEIN YIHY"/>
    <property type="match status" value="1"/>
</dbReference>
<keyword evidence="2" id="KW-1003">Cell membrane</keyword>
<keyword evidence="5 6" id="KW-0472">Membrane</keyword>
<evidence type="ECO:0000256" key="4">
    <source>
        <dbReference type="ARBA" id="ARBA00022989"/>
    </source>
</evidence>
<feature type="transmembrane region" description="Helical" evidence="6">
    <location>
        <begin position="93"/>
        <end position="112"/>
    </location>
</feature>
<gene>
    <name evidence="7" type="ORF">ADU70_1951</name>
    <name evidence="8" type="ORF">ADU72_0704</name>
</gene>
<dbReference type="RefSeq" id="WP_056986258.1">
    <property type="nucleotide sequence ID" value="NZ_BAAAXI010000154.1"/>
</dbReference>
<feature type="transmembrane region" description="Helical" evidence="6">
    <location>
        <begin position="248"/>
        <end position="268"/>
    </location>
</feature>
<feature type="transmembrane region" description="Helical" evidence="6">
    <location>
        <begin position="133"/>
        <end position="153"/>
    </location>
</feature>
<reference evidence="9 10" key="1">
    <citation type="journal article" date="2016" name="PLoS ONE">
        <title>The Identification of Novel Diagnostic Marker Genes for the Detection of Beer Spoiling Pediococcus damnosus Strains Using the BlAst Diagnostic Gene findEr.</title>
        <authorList>
            <person name="Behr J."/>
            <person name="Geissler A.J."/>
            <person name="Schmid J."/>
            <person name="Zehe A."/>
            <person name="Vogel R.F."/>
        </authorList>
    </citation>
    <scope>NUCLEOTIDE SEQUENCE [LARGE SCALE GENOMIC DNA]</scope>
    <source>
        <strain evidence="7 10">TMW 2.1533</strain>
        <strain evidence="8 9">TMW 2.1535</strain>
    </source>
</reference>
<keyword evidence="9" id="KW-1185">Reference proteome</keyword>
<protein>
    <submittedName>
        <fullName evidence="7">Inner membrane protein YihY, formerly thought to be RNase BN</fullName>
    </submittedName>
</protein>
<evidence type="ECO:0000256" key="6">
    <source>
        <dbReference type="SAM" id="Phobius"/>
    </source>
</evidence>
<dbReference type="Proteomes" id="UP000076244">
    <property type="component" value="Chromosome"/>
</dbReference>
<organism evidence="7 10">
    <name type="scientific">Pediococcus damnosus</name>
    <dbReference type="NCBI Taxonomy" id="51663"/>
    <lineage>
        <taxon>Bacteria</taxon>
        <taxon>Bacillati</taxon>
        <taxon>Bacillota</taxon>
        <taxon>Bacilli</taxon>
        <taxon>Lactobacillales</taxon>
        <taxon>Lactobacillaceae</taxon>
        <taxon>Pediococcus</taxon>
    </lineage>
</organism>
<dbReference type="AlphaFoldDB" id="A0A0R2HM36"/>
<dbReference type="OrthoDB" id="9775903at2"/>
<dbReference type="Proteomes" id="UP000076405">
    <property type="component" value="Chromosome"/>
</dbReference>
<dbReference type="EMBL" id="CP012275">
    <property type="protein sequence ID" value="AMV63417.1"/>
    <property type="molecule type" value="Genomic_DNA"/>
</dbReference>
<keyword evidence="4 6" id="KW-1133">Transmembrane helix</keyword>
<dbReference type="GO" id="GO:0005886">
    <property type="term" value="C:plasma membrane"/>
    <property type="evidence" value="ECO:0007669"/>
    <property type="project" value="UniProtKB-SubCell"/>
</dbReference>
<proteinExistence type="predicted"/>
<dbReference type="Pfam" id="PF03631">
    <property type="entry name" value="Virul_fac_BrkB"/>
    <property type="match status" value="1"/>
</dbReference>
<evidence type="ECO:0000313" key="7">
    <source>
        <dbReference type="EMBL" id="AMV63417.1"/>
    </source>
</evidence>
<evidence type="ECO:0000256" key="2">
    <source>
        <dbReference type="ARBA" id="ARBA00022475"/>
    </source>
</evidence>